<keyword evidence="2" id="KW-0614">Plasmid</keyword>
<dbReference type="EMBL" id="VTRU01000001">
    <property type="protein sequence ID" value="TZF99106.1"/>
    <property type="molecule type" value="Genomic_DNA"/>
</dbReference>
<dbReference type="AlphaFoldDB" id="A0A5D8ZXL9"/>
<dbReference type="OrthoDB" id="766298at2"/>
<evidence type="ECO:0000313" key="3">
    <source>
        <dbReference type="Proteomes" id="UP000323884"/>
    </source>
</evidence>
<proteinExistence type="predicted"/>
<feature type="signal peptide" evidence="1">
    <location>
        <begin position="1"/>
        <end position="22"/>
    </location>
</feature>
<protein>
    <recommendedName>
        <fullName evidence="4">Lipoprotein</fullName>
    </recommendedName>
</protein>
<dbReference type="RefSeq" id="WP_149386235.1">
    <property type="nucleotide sequence ID" value="NZ_VTRU01000001.1"/>
</dbReference>
<reference evidence="2 3" key="1">
    <citation type="submission" date="2019-08" db="EMBL/GenBank/DDBJ databases">
        <title>Draft genome sequence of Chryseobacterium sp. Gsoil 183.</title>
        <authorList>
            <person name="Im W.-T."/>
        </authorList>
    </citation>
    <scope>NUCLEOTIDE SEQUENCE [LARGE SCALE GENOMIC DNA]</scope>
    <source>
        <strain evidence="2 3">Gsoil 183</strain>
        <plasmid evidence="2">unnamed1</plasmid>
    </source>
</reference>
<feature type="chain" id="PRO_5022962737" description="Lipoprotein" evidence="1">
    <location>
        <begin position="23"/>
        <end position="141"/>
    </location>
</feature>
<evidence type="ECO:0008006" key="4">
    <source>
        <dbReference type="Google" id="ProtNLM"/>
    </source>
</evidence>
<accession>A0A5D8ZXL9</accession>
<geneLocation type="plasmid" evidence="2">
    <name>unnamed1</name>
</geneLocation>
<keyword evidence="3" id="KW-1185">Reference proteome</keyword>
<organism evidence="2 3">
    <name type="scientific">Chryseobacterium panacisoli</name>
    <dbReference type="NCBI Taxonomy" id="1807141"/>
    <lineage>
        <taxon>Bacteria</taxon>
        <taxon>Pseudomonadati</taxon>
        <taxon>Bacteroidota</taxon>
        <taxon>Flavobacteriia</taxon>
        <taxon>Flavobacteriales</taxon>
        <taxon>Weeksellaceae</taxon>
        <taxon>Chryseobacterium group</taxon>
        <taxon>Chryseobacterium</taxon>
    </lineage>
</organism>
<name>A0A5D8ZXL9_9FLAO</name>
<evidence type="ECO:0000313" key="2">
    <source>
        <dbReference type="EMBL" id="TZF99106.1"/>
    </source>
</evidence>
<gene>
    <name evidence="2" type="ORF">FW781_04040</name>
</gene>
<comment type="caution">
    <text evidence="2">The sequence shown here is derived from an EMBL/GenBank/DDBJ whole genome shotgun (WGS) entry which is preliminary data.</text>
</comment>
<dbReference type="Proteomes" id="UP000323884">
    <property type="component" value="Unassembled WGS sequence"/>
</dbReference>
<sequence length="141" mass="16881">MKKIIILIFITFCLYSCNYFNAGSYPYAEVYTINKKESSFLNDIDQFKKEHPEFIVPTKYNIRDGKNSHWNFISFYANSKIYCTWTREAVDSTKTDFAFIGIYKNIDKNKDYIEINKNDDEENTREKKFFETKILNPILKK</sequence>
<keyword evidence="1" id="KW-0732">Signal</keyword>
<evidence type="ECO:0000256" key="1">
    <source>
        <dbReference type="SAM" id="SignalP"/>
    </source>
</evidence>